<evidence type="ECO:0000313" key="21">
    <source>
        <dbReference type="EMBL" id="RFU66231.1"/>
    </source>
</evidence>
<evidence type="ECO:0000256" key="18">
    <source>
        <dbReference type="ARBA" id="ARBA00080570"/>
    </source>
</evidence>
<dbReference type="PROSITE" id="PS51165">
    <property type="entry name" value="THUMP"/>
    <property type="match status" value="1"/>
</dbReference>
<feature type="binding site" evidence="19">
    <location>
        <begin position="208"/>
        <end position="209"/>
    </location>
    <ligand>
        <name>ATP</name>
        <dbReference type="ChEBI" id="CHEBI:30616"/>
    </ligand>
</feature>
<dbReference type="GO" id="GO:0009228">
    <property type="term" value="P:thiamine biosynthetic process"/>
    <property type="evidence" value="ECO:0007669"/>
    <property type="project" value="UniProtKB-KW"/>
</dbReference>
<accession>A0A372LJE0</accession>
<gene>
    <name evidence="19 21" type="primary">thiI</name>
    <name evidence="21" type="ORF">D0466_01245</name>
</gene>
<dbReference type="InterPro" id="IPR014729">
    <property type="entry name" value="Rossmann-like_a/b/a_fold"/>
</dbReference>
<dbReference type="Gene3D" id="3.40.50.620">
    <property type="entry name" value="HUPs"/>
    <property type="match status" value="1"/>
</dbReference>
<dbReference type="Gene3D" id="3.30.2130.30">
    <property type="match status" value="1"/>
</dbReference>
<name>A0A372LJE0_9BACI</name>
<dbReference type="NCBIfam" id="TIGR00342">
    <property type="entry name" value="tRNA uracil 4-sulfurtransferase ThiI"/>
    <property type="match status" value="1"/>
</dbReference>
<evidence type="ECO:0000256" key="13">
    <source>
        <dbReference type="ARBA" id="ARBA00061472"/>
    </source>
</evidence>
<evidence type="ECO:0000256" key="17">
    <source>
        <dbReference type="ARBA" id="ARBA00077849"/>
    </source>
</evidence>
<evidence type="ECO:0000256" key="10">
    <source>
        <dbReference type="ARBA" id="ARBA00050570"/>
    </source>
</evidence>
<comment type="catalytic activity">
    <reaction evidence="10 19">
        <text>[ThiI sulfur-carrier protein]-S-sulfanyl-L-cysteine + a uridine in tRNA + 2 reduced [2Fe-2S]-[ferredoxin] + ATP + H(+) = [ThiI sulfur-carrier protein]-L-cysteine + a 4-thiouridine in tRNA + 2 oxidized [2Fe-2S]-[ferredoxin] + AMP + diphosphate</text>
        <dbReference type="Rhea" id="RHEA:24176"/>
        <dbReference type="Rhea" id="RHEA-COMP:10000"/>
        <dbReference type="Rhea" id="RHEA-COMP:10001"/>
        <dbReference type="Rhea" id="RHEA-COMP:13337"/>
        <dbReference type="Rhea" id="RHEA-COMP:13338"/>
        <dbReference type="Rhea" id="RHEA-COMP:13339"/>
        <dbReference type="Rhea" id="RHEA-COMP:13340"/>
        <dbReference type="ChEBI" id="CHEBI:15378"/>
        <dbReference type="ChEBI" id="CHEBI:29950"/>
        <dbReference type="ChEBI" id="CHEBI:30616"/>
        <dbReference type="ChEBI" id="CHEBI:33019"/>
        <dbReference type="ChEBI" id="CHEBI:33737"/>
        <dbReference type="ChEBI" id="CHEBI:33738"/>
        <dbReference type="ChEBI" id="CHEBI:61963"/>
        <dbReference type="ChEBI" id="CHEBI:65315"/>
        <dbReference type="ChEBI" id="CHEBI:136798"/>
        <dbReference type="ChEBI" id="CHEBI:456215"/>
        <dbReference type="EC" id="2.8.1.4"/>
    </reaction>
</comment>
<evidence type="ECO:0000256" key="11">
    <source>
        <dbReference type="ARBA" id="ARBA00052330"/>
    </source>
</evidence>
<dbReference type="InterPro" id="IPR020536">
    <property type="entry name" value="ThiI_AANH"/>
</dbReference>
<dbReference type="Pfam" id="PF02926">
    <property type="entry name" value="THUMP"/>
    <property type="match status" value="1"/>
</dbReference>
<dbReference type="InterPro" id="IPR054173">
    <property type="entry name" value="ThiI_fer"/>
</dbReference>
<dbReference type="GO" id="GO:0005829">
    <property type="term" value="C:cytosol"/>
    <property type="evidence" value="ECO:0007669"/>
    <property type="project" value="TreeGrafter"/>
</dbReference>
<dbReference type="PANTHER" id="PTHR43209">
    <property type="entry name" value="TRNA SULFURTRANSFERASE"/>
    <property type="match status" value="1"/>
</dbReference>
<dbReference type="CDD" id="cd01712">
    <property type="entry name" value="PPase_ThiI"/>
    <property type="match status" value="1"/>
</dbReference>
<evidence type="ECO:0000256" key="19">
    <source>
        <dbReference type="HAMAP-Rule" id="MF_00021"/>
    </source>
</evidence>
<evidence type="ECO:0000256" key="6">
    <source>
        <dbReference type="ARBA" id="ARBA00022741"/>
    </source>
</evidence>
<protein>
    <recommendedName>
        <fullName evidence="15 19">Probable tRNA sulfurtransferase</fullName>
        <ecNumber evidence="14 19">2.8.1.4</ecNumber>
    </recommendedName>
    <alternativeName>
        <fullName evidence="16 19">Sulfur carrier protein ThiS sulfurtransferase</fullName>
    </alternativeName>
    <alternativeName>
        <fullName evidence="17 19">Thiamine biosynthesis protein ThiI</fullName>
    </alternativeName>
    <alternativeName>
        <fullName evidence="18 19">tRNA 4-thiouridine synthase</fullName>
    </alternativeName>
</protein>
<evidence type="ECO:0000256" key="8">
    <source>
        <dbReference type="ARBA" id="ARBA00022884"/>
    </source>
</evidence>
<evidence type="ECO:0000256" key="14">
    <source>
        <dbReference type="ARBA" id="ARBA00066827"/>
    </source>
</evidence>
<evidence type="ECO:0000256" key="5">
    <source>
        <dbReference type="ARBA" id="ARBA00022679"/>
    </source>
</evidence>
<evidence type="ECO:0000256" key="7">
    <source>
        <dbReference type="ARBA" id="ARBA00022840"/>
    </source>
</evidence>
<evidence type="ECO:0000313" key="22">
    <source>
        <dbReference type="Proteomes" id="UP000262939"/>
    </source>
</evidence>
<dbReference type="HAMAP" id="MF_00021">
    <property type="entry name" value="ThiI"/>
    <property type="match status" value="1"/>
</dbReference>
<evidence type="ECO:0000259" key="20">
    <source>
        <dbReference type="PROSITE" id="PS51165"/>
    </source>
</evidence>
<evidence type="ECO:0000256" key="16">
    <source>
        <dbReference type="ARBA" id="ARBA00075337"/>
    </source>
</evidence>
<sequence>MEFDHIIIRYGEISTKKRNRKGFVDKLKANIRRVLEEFENAKLSASRDRMYILLNGEDHKEILNLLKGVFGIQSLSPALKIDRDIEELKNAVLFYFNQLSRQVATFKITAKRADKDFPYNTDELNHILGGHLLKNTEGITVDVKNPDFNLRVEVRKEAVYLTGEVIQGAGGLPLGSSGKAMLMLSGGIDSPVAGFLSMKRGLEIECIHFYSPPFTSERSRQKAVDLAGKLAEVSGKIKLHIVPFTDIQLLIQKQIPENYTMTTTRRMMLKVADKIMEKQQGMAIITGESLGQVASQTLNSMYAINEVTNTPVLRPLIAMDKLDIIELARGYDTLEISNRPYEDCCTVFTPATPKTKPRRDKVSFYESFVDFDELVNEAVNKVETITINHKQQKDLGASDEMEDLF</sequence>
<keyword evidence="8 19" id="KW-0694">RNA-binding</keyword>
<dbReference type="UniPathway" id="UPA00060"/>
<dbReference type="InterPro" id="IPR050102">
    <property type="entry name" value="tRNA_sulfurtransferase_ThiI"/>
</dbReference>
<comment type="pathway">
    <text evidence="2 19">Cofactor biosynthesis; thiamine diphosphate biosynthesis.</text>
</comment>
<keyword evidence="4 19" id="KW-0820">tRNA-binding</keyword>
<comment type="function">
    <text evidence="12 19">Catalyzes the ATP-dependent transfer of a sulfur to tRNA to produce 4-thiouridine in position 8 of tRNAs, which functions as a near-UV photosensor. Also catalyzes the transfer of sulfur to the sulfur carrier protein ThiS, forming ThiS-thiocarboxylate. This is a step in the synthesis of thiazole, in the thiamine biosynthesis pathway. The sulfur is donated as persulfide by IscS.</text>
</comment>
<reference evidence="21 22" key="1">
    <citation type="submission" date="2018-08" db="EMBL/GenBank/DDBJ databases">
        <title>Bacillus chawlae sp. nov., Bacillus glennii sp. nov., and Bacillus saganii sp. nov. Isolated from the Vehicle Assembly Building at Kennedy Space Center where the Viking Spacecraft were Assembled.</title>
        <authorList>
            <person name="Seuylemezian A."/>
            <person name="Vaishampayan P."/>
        </authorList>
    </citation>
    <scope>NUCLEOTIDE SEQUENCE [LARGE SCALE GENOMIC DNA]</scope>
    <source>
        <strain evidence="21 22">V44-8</strain>
    </source>
</reference>
<dbReference type="FunFam" id="3.40.50.620:FF:000053">
    <property type="entry name" value="Probable tRNA sulfurtransferase"/>
    <property type="match status" value="1"/>
</dbReference>
<keyword evidence="9 19" id="KW-0784">Thiamine biosynthesis</keyword>
<dbReference type="Proteomes" id="UP000262939">
    <property type="component" value="Unassembled WGS sequence"/>
</dbReference>
<comment type="caution">
    <text evidence="21">The sequence shown here is derived from an EMBL/GenBank/DDBJ whole genome shotgun (WGS) entry which is preliminary data.</text>
</comment>
<dbReference type="OrthoDB" id="9773948at2"/>
<dbReference type="EMBL" id="QVTD01000002">
    <property type="protein sequence ID" value="RFU66231.1"/>
    <property type="molecule type" value="Genomic_DNA"/>
</dbReference>
<keyword evidence="22" id="KW-1185">Reference proteome</keyword>
<dbReference type="CDD" id="cd11716">
    <property type="entry name" value="THUMP_ThiI"/>
    <property type="match status" value="1"/>
</dbReference>
<organism evidence="21 22">
    <name type="scientific">Peribacillus glennii</name>
    <dbReference type="NCBI Taxonomy" id="2303991"/>
    <lineage>
        <taxon>Bacteria</taxon>
        <taxon>Bacillati</taxon>
        <taxon>Bacillota</taxon>
        <taxon>Bacilli</taxon>
        <taxon>Bacillales</taxon>
        <taxon>Bacillaceae</taxon>
        <taxon>Peribacillus</taxon>
    </lineage>
</organism>
<comment type="subcellular location">
    <subcellularLocation>
        <location evidence="1 19">Cytoplasm</location>
    </subcellularLocation>
</comment>
<dbReference type="InterPro" id="IPR003720">
    <property type="entry name" value="tRNA_STrfase"/>
</dbReference>
<keyword evidence="7 19" id="KW-0067">ATP-binding</keyword>
<dbReference type="GO" id="GO:0002937">
    <property type="term" value="P:tRNA 4-thiouridine biosynthesis"/>
    <property type="evidence" value="ECO:0007669"/>
    <property type="project" value="TreeGrafter"/>
</dbReference>
<comment type="catalytic activity">
    <reaction evidence="11 19">
        <text>[ThiS sulfur-carrier protein]-C-terminal Gly-Gly-AMP + S-sulfanyl-L-cysteinyl-[cysteine desulfurase] + AH2 = [ThiS sulfur-carrier protein]-C-terminal-Gly-aminoethanethioate + L-cysteinyl-[cysteine desulfurase] + A + AMP + 2 H(+)</text>
        <dbReference type="Rhea" id="RHEA:43340"/>
        <dbReference type="Rhea" id="RHEA-COMP:12157"/>
        <dbReference type="Rhea" id="RHEA-COMP:12158"/>
        <dbReference type="Rhea" id="RHEA-COMP:12910"/>
        <dbReference type="Rhea" id="RHEA-COMP:19908"/>
        <dbReference type="ChEBI" id="CHEBI:13193"/>
        <dbReference type="ChEBI" id="CHEBI:15378"/>
        <dbReference type="ChEBI" id="CHEBI:17499"/>
        <dbReference type="ChEBI" id="CHEBI:29950"/>
        <dbReference type="ChEBI" id="CHEBI:61963"/>
        <dbReference type="ChEBI" id="CHEBI:90618"/>
        <dbReference type="ChEBI" id="CHEBI:232372"/>
        <dbReference type="ChEBI" id="CHEBI:456215"/>
    </reaction>
</comment>
<feature type="binding site" evidence="19">
    <location>
        <position position="265"/>
    </location>
    <ligand>
        <name>ATP</name>
        <dbReference type="ChEBI" id="CHEBI:30616"/>
    </ligand>
</feature>
<dbReference type="GO" id="GO:0140741">
    <property type="term" value="F:tRNA-uracil-4 sulfurtransferase activity"/>
    <property type="evidence" value="ECO:0007669"/>
    <property type="project" value="UniProtKB-EC"/>
</dbReference>
<feature type="binding site" evidence="19">
    <location>
        <position position="296"/>
    </location>
    <ligand>
        <name>ATP</name>
        <dbReference type="ChEBI" id="CHEBI:30616"/>
    </ligand>
</feature>
<evidence type="ECO:0000256" key="9">
    <source>
        <dbReference type="ARBA" id="ARBA00022977"/>
    </source>
</evidence>
<evidence type="ECO:0000256" key="15">
    <source>
        <dbReference type="ARBA" id="ARBA00071867"/>
    </source>
</evidence>
<dbReference type="InterPro" id="IPR049961">
    <property type="entry name" value="ThiI_N"/>
</dbReference>
<dbReference type="InterPro" id="IPR004114">
    <property type="entry name" value="THUMP_dom"/>
</dbReference>
<evidence type="ECO:0000256" key="3">
    <source>
        <dbReference type="ARBA" id="ARBA00022490"/>
    </source>
</evidence>
<dbReference type="InterPro" id="IPR049962">
    <property type="entry name" value="THUMP_ThiI"/>
</dbReference>
<dbReference type="GO" id="GO:0009229">
    <property type="term" value="P:thiamine diphosphate biosynthetic process"/>
    <property type="evidence" value="ECO:0007669"/>
    <property type="project" value="UniProtKB-UniRule"/>
</dbReference>
<dbReference type="GO" id="GO:0005524">
    <property type="term" value="F:ATP binding"/>
    <property type="evidence" value="ECO:0007669"/>
    <property type="project" value="UniProtKB-UniRule"/>
</dbReference>
<evidence type="ECO:0000256" key="4">
    <source>
        <dbReference type="ARBA" id="ARBA00022555"/>
    </source>
</evidence>
<dbReference type="SUPFAM" id="SSF143437">
    <property type="entry name" value="THUMP domain-like"/>
    <property type="match status" value="1"/>
</dbReference>
<comment type="similarity">
    <text evidence="13 19">Belongs to the ThiI family.</text>
</comment>
<dbReference type="AlphaFoldDB" id="A0A372LJE0"/>
<dbReference type="EC" id="2.8.1.4" evidence="14 19"/>
<dbReference type="Pfam" id="PF02568">
    <property type="entry name" value="ThiI"/>
    <property type="match status" value="1"/>
</dbReference>
<keyword evidence="6 19" id="KW-0547">Nucleotide-binding</keyword>
<evidence type="ECO:0000256" key="12">
    <source>
        <dbReference type="ARBA" id="ARBA00058382"/>
    </source>
</evidence>
<dbReference type="GO" id="GO:0004810">
    <property type="term" value="F:CCA tRNA nucleotidyltransferase activity"/>
    <property type="evidence" value="ECO:0007669"/>
    <property type="project" value="InterPro"/>
</dbReference>
<feature type="binding site" evidence="19">
    <location>
        <begin position="183"/>
        <end position="184"/>
    </location>
    <ligand>
        <name>ATP</name>
        <dbReference type="ChEBI" id="CHEBI:30616"/>
    </ligand>
</feature>
<dbReference type="RefSeq" id="WP_117320754.1">
    <property type="nucleotide sequence ID" value="NZ_QVTD01000002.1"/>
</dbReference>
<keyword evidence="5 19" id="KW-0808">Transferase</keyword>
<dbReference type="Pfam" id="PF22025">
    <property type="entry name" value="ThiI_fer"/>
    <property type="match status" value="1"/>
</dbReference>
<dbReference type="SMART" id="SM00981">
    <property type="entry name" value="THUMP"/>
    <property type="match status" value="1"/>
</dbReference>
<dbReference type="PANTHER" id="PTHR43209:SF1">
    <property type="entry name" value="TRNA SULFURTRANSFERASE"/>
    <property type="match status" value="1"/>
</dbReference>
<proteinExistence type="inferred from homology"/>
<evidence type="ECO:0000256" key="2">
    <source>
        <dbReference type="ARBA" id="ARBA00004948"/>
    </source>
</evidence>
<feature type="domain" description="THUMP" evidence="20">
    <location>
        <begin position="60"/>
        <end position="165"/>
    </location>
</feature>
<keyword evidence="3 19" id="KW-0963">Cytoplasm</keyword>
<dbReference type="SUPFAM" id="SSF52402">
    <property type="entry name" value="Adenine nucleotide alpha hydrolases-like"/>
    <property type="match status" value="1"/>
</dbReference>
<dbReference type="GO" id="GO:0052837">
    <property type="term" value="P:thiazole biosynthetic process"/>
    <property type="evidence" value="ECO:0007669"/>
    <property type="project" value="TreeGrafter"/>
</dbReference>
<evidence type="ECO:0000256" key="1">
    <source>
        <dbReference type="ARBA" id="ARBA00004496"/>
    </source>
</evidence>
<dbReference type="GO" id="GO:0000049">
    <property type="term" value="F:tRNA binding"/>
    <property type="evidence" value="ECO:0007669"/>
    <property type="project" value="UniProtKB-UniRule"/>
</dbReference>
<feature type="binding site" evidence="19">
    <location>
        <position position="287"/>
    </location>
    <ligand>
        <name>ATP</name>
        <dbReference type="ChEBI" id="CHEBI:30616"/>
    </ligand>
</feature>